<comment type="function">
    <text evidence="9">Involved in the secretory pathway as part of the exocyst complex which tethers secretory vesicles to the sites of exocytosis. Plays a role in both the assembly of the exocyst and the polarization of this complex to specific sites of the plasma membrane for exocytosis. Also involved in assembly of the spliceosome.</text>
</comment>
<feature type="compositionally biased region" description="Basic and acidic residues" evidence="12">
    <location>
        <begin position="429"/>
        <end position="452"/>
    </location>
</feature>
<comment type="subcellular location">
    <subcellularLocation>
        <location evidence="1">Cytoplasmic vesicle</location>
        <location evidence="1">Secretory vesicle</location>
    </subcellularLocation>
</comment>
<dbReference type="InterPro" id="IPR042561">
    <property type="entry name" value="Exo84_C_1"/>
</dbReference>
<feature type="compositionally biased region" description="Basic and acidic residues" evidence="12">
    <location>
        <begin position="34"/>
        <end position="49"/>
    </location>
</feature>
<name>A0AAW0YDI2_9TREE</name>
<feature type="compositionally biased region" description="Polar residues" evidence="12">
    <location>
        <begin position="821"/>
        <end position="839"/>
    </location>
</feature>
<dbReference type="InterPro" id="IPR033961">
    <property type="entry name" value="Exo84"/>
</dbReference>
<evidence type="ECO:0000256" key="3">
    <source>
        <dbReference type="ARBA" id="ARBA00021269"/>
    </source>
</evidence>
<dbReference type="Gene3D" id="1.20.58.1220">
    <property type="entry name" value="Exo84p, C-terminal helical domain"/>
    <property type="match status" value="1"/>
</dbReference>
<evidence type="ECO:0000256" key="10">
    <source>
        <dbReference type="ARBA" id="ARBA00065378"/>
    </source>
</evidence>
<protein>
    <recommendedName>
        <fullName evidence="3">Exocyst complex component EXO84</fullName>
    </recommendedName>
    <alternativeName>
        <fullName evidence="11">Exocyst complex component exo84</fullName>
    </alternativeName>
</protein>
<dbReference type="InterPro" id="IPR016159">
    <property type="entry name" value="Cullin_repeat-like_dom_sf"/>
</dbReference>
<dbReference type="PANTHER" id="PTHR21426:SF12">
    <property type="entry name" value="EXOCYST COMPLEX COMPONENT 8"/>
    <property type="match status" value="1"/>
</dbReference>
<evidence type="ECO:0000313" key="14">
    <source>
        <dbReference type="EMBL" id="KAK8843984.1"/>
    </source>
</evidence>
<reference evidence="14 15" key="1">
    <citation type="journal article" date="2024" name="bioRxiv">
        <title>Comparative genomics of Cryptococcus and Kwoniella reveals pathogenesis evolution and contrasting karyotype dynamics via intercentromeric recombination or chromosome fusion.</title>
        <authorList>
            <person name="Coelho M.A."/>
            <person name="David-Palma M."/>
            <person name="Shea T."/>
            <person name="Bowers K."/>
            <person name="McGinley-Smith S."/>
            <person name="Mohammad A.W."/>
            <person name="Gnirke A."/>
            <person name="Yurkov A.M."/>
            <person name="Nowrousian M."/>
            <person name="Sun S."/>
            <person name="Cuomo C.A."/>
            <person name="Heitman J."/>
        </authorList>
    </citation>
    <scope>NUCLEOTIDE SEQUENCE [LARGE SCALE GENOMIC DNA]</scope>
    <source>
        <strain evidence="14 15">CBS 13917</strain>
    </source>
</reference>
<evidence type="ECO:0000256" key="4">
    <source>
        <dbReference type="ARBA" id="ARBA00022448"/>
    </source>
</evidence>
<keyword evidence="15" id="KW-1185">Reference proteome</keyword>
<evidence type="ECO:0000313" key="15">
    <source>
        <dbReference type="Proteomes" id="UP001388673"/>
    </source>
</evidence>
<dbReference type="GO" id="GO:0015031">
    <property type="term" value="P:protein transport"/>
    <property type="evidence" value="ECO:0007669"/>
    <property type="project" value="UniProtKB-KW"/>
</dbReference>
<evidence type="ECO:0000256" key="7">
    <source>
        <dbReference type="ARBA" id="ARBA00023054"/>
    </source>
</evidence>
<proteinExistence type="inferred from homology"/>
<dbReference type="PANTHER" id="PTHR21426">
    <property type="entry name" value="EXOCYST COMPLEX COMPONENT 8"/>
    <property type="match status" value="1"/>
</dbReference>
<dbReference type="GeneID" id="92184035"/>
<dbReference type="SUPFAM" id="SSF50729">
    <property type="entry name" value="PH domain-like"/>
    <property type="match status" value="1"/>
</dbReference>
<dbReference type="RefSeq" id="XP_066799548.1">
    <property type="nucleotide sequence ID" value="XM_066949856.1"/>
</dbReference>
<evidence type="ECO:0000259" key="13">
    <source>
        <dbReference type="Pfam" id="PF16528"/>
    </source>
</evidence>
<evidence type="ECO:0000256" key="11">
    <source>
        <dbReference type="ARBA" id="ARBA00071741"/>
    </source>
</evidence>
<evidence type="ECO:0000256" key="1">
    <source>
        <dbReference type="ARBA" id="ARBA00004398"/>
    </source>
</evidence>
<feature type="region of interest" description="Disordered" evidence="12">
    <location>
        <begin position="1"/>
        <end position="106"/>
    </location>
</feature>
<keyword evidence="5" id="KW-0268">Exocytosis</keyword>
<dbReference type="GO" id="GO:0000145">
    <property type="term" value="C:exocyst"/>
    <property type="evidence" value="ECO:0007669"/>
    <property type="project" value="InterPro"/>
</dbReference>
<feature type="compositionally biased region" description="Acidic residues" evidence="12">
    <location>
        <begin position="91"/>
        <end position="101"/>
    </location>
</feature>
<dbReference type="Gene3D" id="1.20.58.1210">
    <property type="entry name" value="Exo84p, N-terminal helical domain"/>
    <property type="match status" value="1"/>
</dbReference>
<dbReference type="GO" id="GO:0030133">
    <property type="term" value="C:transport vesicle"/>
    <property type="evidence" value="ECO:0007669"/>
    <property type="project" value="UniProtKB-SubCell"/>
</dbReference>
<dbReference type="KEGG" id="kne:92184035"/>
<evidence type="ECO:0000256" key="8">
    <source>
        <dbReference type="ARBA" id="ARBA00023329"/>
    </source>
</evidence>
<feature type="compositionally biased region" description="Polar residues" evidence="12">
    <location>
        <begin position="775"/>
        <end position="788"/>
    </location>
</feature>
<dbReference type="SUPFAM" id="SSF74788">
    <property type="entry name" value="Cullin repeat-like"/>
    <property type="match status" value="1"/>
</dbReference>
<dbReference type="InterPro" id="IPR011993">
    <property type="entry name" value="PH-like_dom_sf"/>
</dbReference>
<dbReference type="Proteomes" id="UP001388673">
    <property type="component" value="Unassembled WGS sequence"/>
</dbReference>
<feature type="region of interest" description="Disordered" evidence="12">
    <location>
        <begin position="429"/>
        <end position="469"/>
    </location>
</feature>
<feature type="region of interest" description="Disordered" evidence="12">
    <location>
        <begin position="738"/>
        <end position="864"/>
    </location>
</feature>
<organism evidence="14 15">
    <name type="scientific">Kwoniella newhampshirensis</name>
    <dbReference type="NCBI Taxonomy" id="1651941"/>
    <lineage>
        <taxon>Eukaryota</taxon>
        <taxon>Fungi</taxon>
        <taxon>Dikarya</taxon>
        <taxon>Basidiomycota</taxon>
        <taxon>Agaricomycotina</taxon>
        <taxon>Tremellomycetes</taxon>
        <taxon>Tremellales</taxon>
        <taxon>Cryptococcaceae</taxon>
        <taxon>Kwoniella</taxon>
    </lineage>
</organism>
<feature type="domain" description="Exocyst component Exo84 C-terminal" evidence="13">
    <location>
        <begin position="486"/>
        <end position="688"/>
    </location>
</feature>
<keyword evidence="8" id="KW-0968">Cytoplasmic vesicle</keyword>
<keyword evidence="6" id="KW-0653">Protein transport</keyword>
<sequence length="864" mass="94353">MASLRRPSAAIPRGQGHASGPLGSAPRPPPMPEDGGRKRDARKSKVGDKIKKRLSMRYVGEQYTPAPPLPGQSDFLTFDPYGGADFTPADNDNDNDNDNDDLVAGGGETYFSQFGSPEFSQSGFGKLPQAPSVPISSGGAAVAGGRRGAADHSREEEWDLEELGKDGFDLAGYVRRTLTGADEDEKKRFRAALMRARQGNAKELQRNVFKHYAEFVTISKEISTLENDMLELKELLGQWKDLPQLMGMEATLAPTLDKNGNLERRRTQRNSVLDLQNLYKTQLTQLWSTVEGSQKYLPLVPGRHLVFETHNFVELNAATYKAKQSVSLFLLNDLLLIAGRRRTKGATTTDVAGTGIGGVAADKERERGRMVAERCWVLADLIVVDVKDSGDLTNALKIRRGKEVCVYRTSKPEDKKALLGAFRQVSQELGEKKRKDSEKEQERRKSMWHGDKGTPNLGQPSGPGGVGGGRPLSMIGISMADSKDLRWIDEYGDELTMAIATRDWEEAVKLVEKGRDLLKTVAPNPSALSLMTACLDQLVPSLITQISFDLSSPQIRKSNTSSLVSLLVRLDRADLARDTFLRARREVMLKRVRGIKCEGDISIYISELAIVCFTVIRHTSDWYMSAFKENKMASGFVTWAKEQIETFADLFRRQVYAPNIGQSTVDECIHVTASHNRKLLRDVGLDFTYLLSTLLQPDPKSSDPHPIFNNNIMMASTPAPGYHIEPSPYVSYVPDTPAPAPPMGSRTVSASSSSSMKRDGSNGGGGGYGMRREGSNTSGISMTRQGSYSVEVGNAGGSTAPLSIPSRAVRRPSGGTGQGQDSGRSTPTLGGSAQKQGTDNGPMLPPRSERRGRAPPRNPDGSLM</sequence>
<dbReference type="Pfam" id="PF25345">
    <property type="entry name" value="PH_EXO84"/>
    <property type="match status" value="1"/>
</dbReference>
<accession>A0AAW0YDI2</accession>
<comment type="caution">
    <text evidence="14">The sequence shown here is derived from an EMBL/GenBank/DDBJ whole genome shotgun (WGS) entry which is preliminary data.</text>
</comment>
<comment type="similarity">
    <text evidence="2">Belongs to the EXO84 family.</text>
</comment>
<evidence type="ECO:0000256" key="9">
    <source>
        <dbReference type="ARBA" id="ARBA00057052"/>
    </source>
</evidence>
<dbReference type="InterPro" id="IPR042560">
    <property type="entry name" value="Exo84_C_2"/>
</dbReference>
<evidence type="ECO:0000256" key="6">
    <source>
        <dbReference type="ARBA" id="ARBA00022927"/>
    </source>
</evidence>
<comment type="subunit">
    <text evidence="10">Component of the exocyst complex.</text>
</comment>
<dbReference type="Pfam" id="PF08700">
    <property type="entry name" value="VPS51_Exo84_N"/>
    <property type="match status" value="1"/>
</dbReference>
<dbReference type="GO" id="GO:0006887">
    <property type="term" value="P:exocytosis"/>
    <property type="evidence" value="ECO:0007669"/>
    <property type="project" value="UniProtKB-KW"/>
</dbReference>
<dbReference type="FunFam" id="2.30.29.30:FF:000264">
    <property type="entry name" value="Potential exocyst complex component Exo84"/>
    <property type="match status" value="1"/>
</dbReference>
<keyword evidence="4" id="KW-0813">Transport</keyword>
<dbReference type="AlphaFoldDB" id="A0AAW0YDI2"/>
<evidence type="ECO:0000256" key="5">
    <source>
        <dbReference type="ARBA" id="ARBA00022483"/>
    </source>
</evidence>
<evidence type="ECO:0000256" key="12">
    <source>
        <dbReference type="SAM" id="MobiDB-lite"/>
    </source>
</evidence>
<feature type="region of interest" description="Disordered" evidence="12">
    <location>
        <begin position="122"/>
        <end position="158"/>
    </location>
</feature>
<dbReference type="GO" id="GO:0006893">
    <property type="term" value="P:Golgi to plasma membrane transport"/>
    <property type="evidence" value="ECO:0007669"/>
    <property type="project" value="TreeGrafter"/>
</dbReference>
<dbReference type="FunFam" id="1.20.58.1220:FF:000006">
    <property type="entry name" value="Exocyst complex component EXO84, variant"/>
    <property type="match status" value="1"/>
</dbReference>
<dbReference type="Gene3D" id="2.30.29.30">
    <property type="entry name" value="Pleckstrin-homology domain (PH domain)/Phosphotyrosine-binding domain (PTB)"/>
    <property type="match status" value="1"/>
</dbReference>
<dbReference type="Pfam" id="PF16528">
    <property type="entry name" value="Exo84_C"/>
    <property type="match status" value="1"/>
</dbReference>
<dbReference type="InterPro" id="IPR032403">
    <property type="entry name" value="Exo84_C"/>
</dbReference>
<keyword evidence="7" id="KW-0175">Coiled coil</keyword>
<evidence type="ECO:0000256" key="2">
    <source>
        <dbReference type="ARBA" id="ARBA00007210"/>
    </source>
</evidence>
<dbReference type="EMBL" id="JBCAWK010000014">
    <property type="protein sequence ID" value="KAK8843984.1"/>
    <property type="molecule type" value="Genomic_DNA"/>
</dbReference>
<gene>
    <name evidence="14" type="ORF">IAR55_006777</name>
</gene>